<dbReference type="EMBL" id="FWFQ01000010">
    <property type="protein sequence ID" value="SLN36339.1"/>
    <property type="molecule type" value="Genomic_DNA"/>
</dbReference>
<dbReference type="AlphaFoldDB" id="A0A1Y5SAM6"/>
<dbReference type="PROSITE" id="PS51257">
    <property type="entry name" value="PROKAR_LIPOPROTEIN"/>
    <property type="match status" value="1"/>
</dbReference>
<accession>A0A1Y5SAM6</accession>
<keyword evidence="3" id="KW-1185">Reference proteome</keyword>
<evidence type="ECO:0000256" key="1">
    <source>
        <dbReference type="SAM" id="SignalP"/>
    </source>
</evidence>
<reference evidence="2 3" key="1">
    <citation type="submission" date="2017-03" db="EMBL/GenBank/DDBJ databases">
        <authorList>
            <person name="Afonso C.L."/>
            <person name="Miller P.J."/>
            <person name="Scott M.A."/>
            <person name="Spackman E."/>
            <person name="Goraichik I."/>
            <person name="Dimitrov K.M."/>
            <person name="Suarez D.L."/>
            <person name="Swayne D.E."/>
        </authorList>
    </citation>
    <scope>NUCLEOTIDE SEQUENCE [LARGE SCALE GENOMIC DNA]</scope>
    <source>
        <strain evidence="2 3">CECT 7680</strain>
    </source>
</reference>
<dbReference type="RefSeq" id="WP_085868308.1">
    <property type="nucleotide sequence ID" value="NZ_FWFQ01000010.1"/>
</dbReference>
<feature type="chain" id="PRO_5012938395" description="Lipoprotein" evidence="1">
    <location>
        <begin position="28"/>
        <end position="185"/>
    </location>
</feature>
<keyword evidence="1" id="KW-0732">Signal</keyword>
<evidence type="ECO:0008006" key="4">
    <source>
        <dbReference type="Google" id="ProtNLM"/>
    </source>
</evidence>
<sequence>MLRELRLLSVKPAVAGAALLGLLAACAPPPPAGVKLLQDADPLTVDPAALAVRIHLPEGVGLQKGGAVLSVGATDGAAAVNEDFTLQTAARGERVVDLSLSGKDAERFRALQAKARAWKAESPATAKGDLSVDVKGCALDGPVSPTVETAIDISLDGGASFLPLLPSTPLWELTDAVNVAEMPPC</sequence>
<gene>
    <name evidence="2" type="ORF">PSA7680_01742</name>
</gene>
<evidence type="ECO:0000313" key="3">
    <source>
        <dbReference type="Proteomes" id="UP000193409"/>
    </source>
</evidence>
<proteinExistence type="predicted"/>
<feature type="signal peptide" evidence="1">
    <location>
        <begin position="1"/>
        <end position="27"/>
    </location>
</feature>
<organism evidence="2 3">
    <name type="scientific">Pseudoruegeria aquimaris</name>
    <dbReference type="NCBI Taxonomy" id="393663"/>
    <lineage>
        <taxon>Bacteria</taxon>
        <taxon>Pseudomonadati</taxon>
        <taxon>Pseudomonadota</taxon>
        <taxon>Alphaproteobacteria</taxon>
        <taxon>Rhodobacterales</taxon>
        <taxon>Roseobacteraceae</taxon>
        <taxon>Pseudoruegeria</taxon>
    </lineage>
</organism>
<dbReference type="Proteomes" id="UP000193409">
    <property type="component" value="Unassembled WGS sequence"/>
</dbReference>
<evidence type="ECO:0000313" key="2">
    <source>
        <dbReference type="EMBL" id="SLN36339.1"/>
    </source>
</evidence>
<protein>
    <recommendedName>
        <fullName evidence="4">Lipoprotein</fullName>
    </recommendedName>
</protein>
<name>A0A1Y5SAM6_9RHOB</name>